<dbReference type="PANTHER" id="PTHR10259">
    <property type="entry name" value="THIOPURINE S-METHYLTRANSFERASE"/>
    <property type="match status" value="1"/>
</dbReference>
<dbReference type="PhylomeDB" id="A0A0D2WY22"/>
<proteinExistence type="predicted"/>
<dbReference type="eggNOG" id="ENOG502QSF5">
    <property type="taxonomic scope" value="Eukaryota"/>
</dbReference>
<accession>A0A0D2WY22</accession>
<dbReference type="EMBL" id="KE346378">
    <property type="protein sequence ID" value="KJE98265.1"/>
    <property type="molecule type" value="Genomic_DNA"/>
</dbReference>
<evidence type="ECO:0008006" key="6">
    <source>
        <dbReference type="Google" id="ProtNLM"/>
    </source>
</evidence>
<sequence>MNFTPSEGIAIASPAFWSERWVKHEIGWHIPTANPVLVEYLPKLIGQPYPAVDEHDGTPQALLQARTKALAEYVRPAPSQAGFLLPLCGKTIDLVFLARLGFRVVGIEIVEQAIQEFFQENNIPFKTEQHVLHETKESVKVHTSTDPNMNISIFQADLFAVTSKDVGALHFSFDRGSFVAMQPALRTKYAVTMTRILAPTARILAAMIDYEEGVMAGPPFNVTNAAIEQAFSPVGSQIEYVEVKSNKTRFSFEMLERIVIIAMPK</sequence>
<keyword evidence="3" id="KW-0949">S-adenosyl-L-methionine</keyword>
<evidence type="ECO:0000313" key="4">
    <source>
        <dbReference type="EMBL" id="KJE98265.1"/>
    </source>
</evidence>
<dbReference type="GO" id="GO:0032259">
    <property type="term" value="P:methylation"/>
    <property type="evidence" value="ECO:0007669"/>
    <property type="project" value="UniProtKB-KW"/>
</dbReference>
<dbReference type="Pfam" id="PF05724">
    <property type="entry name" value="TPMT"/>
    <property type="match status" value="1"/>
</dbReference>
<dbReference type="STRING" id="595528.A0A0D2WY22"/>
<evidence type="ECO:0000256" key="3">
    <source>
        <dbReference type="ARBA" id="ARBA00022691"/>
    </source>
</evidence>
<dbReference type="AlphaFoldDB" id="A0A0D2WY22"/>
<dbReference type="GO" id="GO:0008119">
    <property type="term" value="F:thiopurine S-methyltransferase activity"/>
    <property type="evidence" value="ECO:0007669"/>
    <property type="project" value="TreeGrafter"/>
</dbReference>
<reference evidence="5" key="1">
    <citation type="submission" date="2011-02" db="EMBL/GenBank/DDBJ databases">
        <title>The Genome Sequence of Capsaspora owczarzaki ATCC 30864.</title>
        <authorList>
            <person name="Russ C."/>
            <person name="Cuomo C."/>
            <person name="Burger G."/>
            <person name="Gray M.W."/>
            <person name="Holland P.W.H."/>
            <person name="King N."/>
            <person name="Lang F.B.F."/>
            <person name="Roger A.J."/>
            <person name="Ruiz-Trillo I."/>
            <person name="Young S.K."/>
            <person name="Zeng Q."/>
            <person name="Gargeya S."/>
            <person name="Alvarado L."/>
            <person name="Berlin A."/>
            <person name="Chapman S.B."/>
            <person name="Chen Z."/>
            <person name="Freedman E."/>
            <person name="Gellesch M."/>
            <person name="Goldberg J."/>
            <person name="Griggs A."/>
            <person name="Gujja S."/>
            <person name="Heilman E."/>
            <person name="Heiman D."/>
            <person name="Howarth C."/>
            <person name="Mehta T."/>
            <person name="Neiman D."/>
            <person name="Pearson M."/>
            <person name="Roberts A."/>
            <person name="Saif S."/>
            <person name="Shea T."/>
            <person name="Shenoy N."/>
            <person name="Sisk P."/>
            <person name="Stolte C."/>
            <person name="Sykes S."/>
            <person name="White J."/>
            <person name="Yandava C."/>
            <person name="Haas B."/>
            <person name="Nusbaum C."/>
            <person name="Birren B."/>
        </authorList>
    </citation>
    <scope>NUCLEOTIDE SEQUENCE</scope>
    <source>
        <strain evidence="5">ATCC 30864</strain>
    </source>
</reference>
<dbReference type="OMA" id="LWCGDFF"/>
<dbReference type="SUPFAM" id="SSF53335">
    <property type="entry name" value="S-adenosyl-L-methionine-dependent methyltransferases"/>
    <property type="match status" value="1"/>
</dbReference>
<organism evidence="4 5">
    <name type="scientific">Capsaspora owczarzaki (strain ATCC 30864)</name>
    <dbReference type="NCBI Taxonomy" id="595528"/>
    <lineage>
        <taxon>Eukaryota</taxon>
        <taxon>Filasterea</taxon>
        <taxon>Capsaspora</taxon>
    </lineage>
</organism>
<name>A0A0D2WY22_CAPO3</name>
<dbReference type="RefSeq" id="XP_004342424.1">
    <property type="nucleotide sequence ID" value="XM_004342375.2"/>
</dbReference>
<dbReference type="Gene3D" id="3.40.50.150">
    <property type="entry name" value="Vaccinia Virus protein VP39"/>
    <property type="match status" value="1"/>
</dbReference>
<dbReference type="InParanoid" id="A0A0D2WY22"/>
<evidence type="ECO:0000256" key="1">
    <source>
        <dbReference type="ARBA" id="ARBA00022603"/>
    </source>
</evidence>
<dbReference type="Proteomes" id="UP000008743">
    <property type="component" value="Unassembled WGS sequence"/>
</dbReference>
<keyword evidence="2" id="KW-0808">Transferase</keyword>
<dbReference type="PANTHER" id="PTHR10259:SF11">
    <property type="entry name" value="THIOPURINE S-METHYLTRANSFERASE"/>
    <property type="match status" value="1"/>
</dbReference>
<dbReference type="OrthoDB" id="276151at2759"/>
<keyword evidence="1" id="KW-0489">Methyltransferase</keyword>
<dbReference type="PROSITE" id="PS51585">
    <property type="entry name" value="SAM_MT_TPMT"/>
    <property type="match status" value="1"/>
</dbReference>
<evidence type="ECO:0000256" key="2">
    <source>
        <dbReference type="ARBA" id="ARBA00022679"/>
    </source>
</evidence>
<protein>
    <recommendedName>
        <fullName evidence="6">Thiopurine S-methyltransferase</fullName>
    </recommendedName>
</protein>
<gene>
    <name evidence="4" type="ORF">CAOG_008255</name>
</gene>
<evidence type="ECO:0000313" key="5">
    <source>
        <dbReference type="Proteomes" id="UP000008743"/>
    </source>
</evidence>
<dbReference type="InterPro" id="IPR008854">
    <property type="entry name" value="TPMT"/>
</dbReference>
<dbReference type="InterPro" id="IPR029063">
    <property type="entry name" value="SAM-dependent_MTases_sf"/>
</dbReference>
<keyword evidence="5" id="KW-1185">Reference proteome</keyword>